<keyword evidence="2" id="KW-0175">Coiled coil</keyword>
<dbReference type="InterPro" id="IPR016186">
    <property type="entry name" value="C-type_lectin-like/link_sf"/>
</dbReference>
<name>A0AAV3XHS3_9GAST</name>
<dbReference type="InterPro" id="IPR001304">
    <property type="entry name" value="C-type_lectin-like"/>
</dbReference>
<evidence type="ECO:0000256" key="2">
    <source>
        <dbReference type="SAM" id="Coils"/>
    </source>
</evidence>
<dbReference type="AlphaFoldDB" id="A0AAV3XHS3"/>
<feature type="coiled-coil region" evidence="2">
    <location>
        <begin position="247"/>
        <end position="295"/>
    </location>
</feature>
<dbReference type="InterPro" id="IPR016187">
    <property type="entry name" value="CTDL_fold"/>
</dbReference>
<evidence type="ECO:0000259" key="3">
    <source>
        <dbReference type="PROSITE" id="PS50041"/>
    </source>
</evidence>
<dbReference type="Proteomes" id="UP000735302">
    <property type="component" value="Unassembled WGS sequence"/>
</dbReference>
<keyword evidence="5" id="KW-1185">Reference proteome</keyword>
<evidence type="ECO:0000256" key="1">
    <source>
        <dbReference type="ARBA" id="ARBA00023157"/>
    </source>
</evidence>
<dbReference type="Gene3D" id="3.10.100.10">
    <property type="entry name" value="Mannose-Binding Protein A, subunit A"/>
    <property type="match status" value="1"/>
</dbReference>
<protein>
    <submittedName>
        <fullName evidence="4">Collectin-11</fullName>
    </submittedName>
</protein>
<proteinExistence type="predicted"/>
<organism evidence="4 5">
    <name type="scientific">Plakobranchus ocellatus</name>
    <dbReference type="NCBI Taxonomy" id="259542"/>
    <lineage>
        <taxon>Eukaryota</taxon>
        <taxon>Metazoa</taxon>
        <taxon>Spiralia</taxon>
        <taxon>Lophotrochozoa</taxon>
        <taxon>Mollusca</taxon>
        <taxon>Gastropoda</taxon>
        <taxon>Heterobranchia</taxon>
        <taxon>Euthyneura</taxon>
        <taxon>Panpulmonata</taxon>
        <taxon>Sacoglossa</taxon>
        <taxon>Placobranchoidea</taxon>
        <taxon>Plakobranchidae</taxon>
        <taxon>Plakobranchus</taxon>
    </lineage>
</organism>
<gene>
    <name evidence="4" type="ORF">PoB_000328100</name>
</gene>
<dbReference type="EMBL" id="BLXT01000407">
    <property type="protein sequence ID" value="GFN76775.1"/>
    <property type="molecule type" value="Genomic_DNA"/>
</dbReference>
<sequence length="430" mass="47908">MGLSLNVKKTEYMVISKKFSNPKCNLVSKGEKIKQVTKFKYLGYLITSDGRCTSEAIMSLQPILLLFGVLAIASAFGSASKVSLSVDRPLNASQGSVPLKIKCTFDKQQSGIRIVKGVRLLRSKIGDNGKPGSYRLIASVTPSNVNNVLGESEIVVSGEINQERYSNLDVEYKSLTEGYCSMYKCIADGTNILYRKKSRFETIRLRSINEGTCKKPHKPVIPDVSKAPSFIELQKKVDQCCVSSDIIKEQSEAIEQLEDGVNECSEKTSDLEEEMTNTAEKYEELANKVEAFNKLLSINTAKYIVSSIYKGRVYTLNREDTVFNLETMNNLCKGEGGYLVEFDDQDEQEFARAFAAFAGNDIVYTGANCVEKACTFVYYNSNKPMTNVKWVPGEPNNCQRREQCVNIRSDGLNDTPCNGKGRFMCEIPLV</sequence>
<dbReference type="Pfam" id="PF00059">
    <property type="entry name" value="Lectin_C"/>
    <property type="match status" value="1"/>
</dbReference>
<dbReference type="SMART" id="SM00034">
    <property type="entry name" value="CLECT"/>
    <property type="match status" value="1"/>
</dbReference>
<reference evidence="4 5" key="1">
    <citation type="journal article" date="2021" name="Elife">
        <title>Chloroplast acquisition without the gene transfer in kleptoplastic sea slugs, Plakobranchus ocellatus.</title>
        <authorList>
            <person name="Maeda T."/>
            <person name="Takahashi S."/>
            <person name="Yoshida T."/>
            <person name="Shimamura S."/>
            <person name="Takaki Y."/>
            <person name="Nagai Y."/>
            <person name="Toyoda A."/>
            <person name="Suzuki Y."/>
            <person name="Arimoto A."/>
            <person name="Ishii H."/>
            <person name="Satoh N."/>
            <person name="Nishiyama T."/>
            <person name="Hasebe M."/>
            <person name="Maruyama T."/>
            <person name="Minagawa J."/>
            <person name="Obokata J."/>
            <person name="Shigenobu S."/>
        </authorList>
    </citation>
    <scope>NUCLEOTIDE SEQUENCE [LARGE SCALE GENOMIC DNA]</scope>
</reference>
<accession>A0AAV3XHS3</accession>
<evidence type="ECO:0000313" key="5">
    <source>
        <dbReference type="Proteomes" id="UP000735302"/>
    </source>
</evidence>
<keyword evidence="1" id="KW-1015">Disulfide bond</keyword>
<dbReference type="PROSITE" id="PS00615">
    <property type="entry name" value="C_TYPE_LECTIN_1"/>
    <property type="match status" value="1"/>
</dbReference>
<dbReference type="InterPro" id="IPR018378">
    <property type="entry name" value="C-type_lectin_CS"/>
</dbReference>
<dbReference type="SUPFAM" id="SSF56436">
    <property type="entry name" value="C-type lectin-like"/>
    <property type="match status" value="1"/>
</dbReference>
<evidence type="ECO:0000313" key="4">
    <source>
        <dbReference type="EMBL" id="GFN76775.1"/>
    </source>
</evidence>
<dbReference type="PROSITE" id="PS50041">
    <property type="entry name" value="C_TYPE_LECTIN_2"/>
    <property type="match status" value="1"/>
</dbReference>
<comment type="caution">
    <text evidence="4">The sequence shown here is derived from an EMBL/GenBank/DDBJ whole genome shotgun (WGS) entry which is preliminary data.</text>
</comment>
<feature type="domain" description="C-type lectin" evidence="3">
    <location>
        <begin position="309"/>
        <end position="426"/>
    </location>
</feature>